<gene>
    <name evidence="2" type="ORF">DdX_07789</name>
</gene>
<keyword evidence="3" id="KW-1185">Reference proteome</keyword>
<name>A0AAD4N6N7_9BILA</name>
<dbReference type="AlphaFoldDB" id="A0AAD4N6N7"/>
<dbReference type="PANTHER" id="PTHR10758:SF2">
    <property type="entry name" value="26S PROTEASOME NON-ATPASE REGULATORY SUBUNIT 3"/>
    <property type="match status" value="1"/>
</dbReference>
<proteinExistence type="predicted"/>
<dbReference type="PANTHER" id="PTHR10758">
    <property type="entry name" value="26S PROTEASOME NON-ATPASE REGULATORY SUBUNIT 3/COP9 SIGNALOSOME COMPLEX SUBUNIT 3"/>
    <property type="match status" value="1"/>
</dbReference>
<organism evidence="2 3">
    <name type="scientific">Ditylenchus destructor</name>
    <dbReference type="NCBI Taxonomy" id="166010"/>
    <lineage>
        <taxon>Eukaryota</taxon>
        <taxon>Metazoa</taxon>
        <taxon>Ecdysozoa</taxon>
        <taxon>Nematoda</taxon>
        <taxon>Chromadorea</taxon>
        <taxon>Rhabditida</taxon>
        <taxon>Tylenchina</taxon>
        <taxon>Tylenchomorpha</taxon>
        <taxon>Sphaerularioidea</taxon>
        <taxon>Anguinidae</taxon>
        <taxon>Anguininae</taxon>
        <taxon>Ditylenchus</taxon>
    </lineage>
</organism>
<dbReference type="InterPro" id="IPR000717">
    <property type="entry name" value="PCI_dom"/>
</dbReference>
<dbReference type="Proteomes" id="UP001201812">
    <property type="component" value="Unassembled WGS sequence"/>
</dbReference>
<dbReference type="EMBL" id="JAKKPZ010000011">
    <property type="protein sequence ID" value="KAI1715472.1"/>
    <property type="molecule type" value="Genomic_DNA"/>
</dbReference>
<evidence type="ECO:0000313" key="2">
    <source>
        <dbReference type="EMBL" id="KAI1715472.1"/>
    </source>
</evidence>
<dbReference type="InterPro" id="IPR050756">
    <property type="entry name" value="CSN3"/>
</dbReference>
<dbReference type="GO" id="GO:0008541">
    <property type="term" value="C:proteasome regulatory particle, lid subcomplex"/>
    <property type="evidence" value="ECO:0007669"/>
    <property type="project" value="TreeGrafter"/>
</dbReference>
<reference evidence="2" key="1">
    <citation type="submission" date="2022-01" db="EMBL/GenBank/DDBJ databases">
        <title>Genome Sequence Resource for Two Populations of Ditylenchus destructor, the Migratory Endoparasitic Phytonematode.</title>
        <authorList>
            <person name="Zhang H."/>
            <person name="Lin R."/>
            <person name="Xie B."/>
        </authorList>
    </citation>
    <scope>NUCLEOTIDE SEQUENCE</scope>
    <source>
        <strain evidence="2">BazhouSP</strain>
    </source>
</reference>
<comment type="caution">
    <text evidence="2">The sequence shown here is derived from an EMBL/GenBank/DDBJ whole genome shotgun (WGS) entry which is preliminary data.</text>
</comment>
<protein>
    <submittedName>
        <fullName evidence="2">PCI domain-containing protein</fullName>
    </submittedName>
</protein>
<dbReference type="Pfam" id="PF01399">
    <property type="entry name" value="PCI"/>
    <property type="match status" value="1"/>
</dbReference>
<dbReference type="GO" id="GO:0006511">
    <property type="term" value="P:ubiquitin-dependent protein catabolic process"/>
    <property type="evidence" value="ECO:0007669"/>
    <property type="project" value="TreeGrafter"/>
</dbReference>
<dbReference type="SMART" id="SM00088">
    <property type="entry name" value="PINT"/>
    <property type="match status" value="1"/>
</dbReference>
<feature type="domain" description="PCI" evidence="1">
    <location>
        <begin position="63"/>
        <end position="156"/>
    </location>
</feature>
<sequence>MEKKIEPIPSMDEKSYLCELQSLNEKKNFVTMCHFLDKVPFPKSPSNDHLAQYKSYRDIVESLRTKHLREVSTKKDIRNIALTYSRIYVRDVAKKLGVPQNDAVYLIIKAIKEETIRGTLVYDAAKDEYYLQTSETENLYETDEPQIAFDARIRTCLDLYIAAVKRIL</sequence>
<accession>A0AAD4N6N7</accession>
<evidence type="ECO:0000259" key="1">
    <source>
        <dbReference type="SMART" id="SM00088"/>
    </source>
</evidence>
<evidence type="ECO:0000313" key="3">
    <source>
        <dbReference type="Proteomes" id="UP001201812"/>
    </source>
</evidence>